<dbReference type="AlphaFoldDB" id="A0A7X0HMJ8"/>
<gene>
    <name evidence="1" type="ORF">HNR53_000057</name>
</gene>
<dbReference type="Proteomes" id="UP000531594">
    <property type="component" value="Unassembled WGS sequence"/>
</dbReference>
<comment type="caution">
    <text evidence="1">The sequence shown here is derived from an EMBL/GenBank/DDBJ whole genome shotgun (WGS) entry which is preliminary data.</text>
</comment>
<dbReference type="EMBL" id="JACHGK010000001">
    <property type="protein sequence ID" value="MBB6443469.1"/>
    <property type="molecule type" value="Genomic_DNA"/>
</dbReference>
<protein>
    <recommendedName>
        <fullName evidence="3">DUF1878 family protein</fullName>
    </recommendedName>
</protein>
<evidence type="ECO:0000313" key="1">
    <source>
        <dbReference type="EMBL" id="MBB6443469.1"/>
    </source>
</evidence>
<dbReference type="InterPro" id="IPR035945">
    <property type="entry name" value="YhaI-like_sf"/>
</dbReference>
<proteinExistence type="predicted"/>
<dbReference type="SUPFAM" id="SSF109915">
    <property type="entry name" value="Hypothetical protein YhaI"/>
    <property type="match status" value="1"/>
</dbReference>
<sequence length="127" mass="15126">MQVFNEYDISIIKRGREYMESILARIKLLEYHQSLLLKMISKSTDQFYKLIIEKGLGEEEVRKFQKKCDALSIKFEEQKAEGFVYFHPLFKEFSMNLPPKIQAEEVIEACIRQGLYLPLMSEFKKYV</sequence>
<dbReference type="InterPro" id="IPR015058">
    <property type="entry name" value="DUF1878"/>
</dbReference>
<reference evidence="1 2" key="1">
    <citation type="submission" date="2020-08" db="EMBL/GenBank/DDBJ databases">
        <title>Genomic Encyclopedia of Type Strains, Phase IV (KMG-IV): sequencing the most valuable type-strain genomes for metagenomic binning, comparative biology and taxonomic classification.</title>
        <authorList>
            <person name="Goeker M."/>
        </authorList>
    </citation>
    <scope>NUCLEOTIDE SEQUENCE [LARGE SCALE GENOMIC DNA]</scope>
    <source>
        <strain evidence="1 2">DSM 5391</strain>
    </source>
</reference>
<dbReference type="Gene3D" id="1.10.3750.10">
    <property type="entry name" value="YhaI-like"/>
    <property type="match status" value="1"/>
</dbReference>
<accession>A0A7X0HMJ8</accession>
<evidence type="ECO:0000313" key="2">
    <source>
        <dbReference type="Proteomes" id="UP000531594"/>
    </source>
</evidence>
<name>A0A7X0HMJ8_9BACI</name>
<organism evidence="1 2">
    <name type="scientific">Bacillus benzoevorans</name>
    <dbReference type="NCBI Taxonomy" id="1456"/>
    <lineage>
        <taxon>Bacteria</taxon>
        <taxon>Bacillati</taxon>
        <taxon>Bacillota</taxon>
        <taxon>Bacilli</taxon>
        <taxon>Bacillales</taxon>
        <taxon>Bacillaceae</taxon>
        <taxon>Bacillus</taxon>
    </lineage>
</organism>
<keyword evidence="2" id="KW-1185">Reference proteome</keyword>
<dbReference type="RefSeq" id="WP_246439147.1">
    <property type="nucleotide sequence ID" value="NZ_JACHGK010000001.1"/>
</dbReference>
<evidence type="ECO:0008006" key="3">
    <source>
        <dbReference type="Google" id="ProtNLM"/>
    </source>
</evidence>
<dbReference type="Pfam" id="PF08963">
    <property type="entry name" value="DUF1878"/>
    <property type="match status" value="1"/>
</dbReference>